<keyword evidence="2" id="KW-1185">Reference proteome</keyword>
<reference evidence="1 2" key="1">
    <citation type="submission" date="2024-01" db="EMBL/GenBank/DDBJ databases">
        <title>Genome assemblies of Stephania.</title>
        <authorList>
            <person name="Yang L."/>
        </authorList>
    </citation>
    <scope>NUCLEOTIDE SEQUENCE [LARGE SCALE GENOMIC DNA]</scope>
    <source>
        <strain evidence="1">YNDBR</strain>
        <tissue evidence="1">Leaf</tissue>
    </source>
</reference>
<name>A0AAP0PR79_9MAGN</name>
<organism evidence="1 2">
    <name type="scientific">Stephania yunnanensis</name>
    <dbReference type="NCBI Taxonomy" id="152371"/>
    <lineage>
        <taxon>Eukaryota</taxon>
        <taxon>Viridiplantae</taxon>
        <taxon>Streptophyta</taxon>
        <taxon>Embryophyta</taxon>
        <taxon>Tracheophyta</taxon>
        <taxon>Spermatophyta</taxon>
        <taxon>Magnoliopsida</taxon>
        <taxon>Ranunculales</taxon>
        <taxon>Menispermaceae</taxon>
        <taxon>Menispermoideae</taxon>
        <taxon>Cissampelideae</taxon>
        <taxon>Stephania</taxon>
    </lineage>
</organism>
<protein>
    <submittedName>
        <fullName evidence="1">Uncharacterized protein</fullName>
    </submittedName>
</protein>
<dbReference type="EMBL" id="JBBNAF010000004">
    <property type="protein sequence ID" value="KAK9151689.1"/>
    <property type="molecule type" value="Genomic_DNA"/>
</dbReference>
<accession>A0AAP0PR79</accession>
<evidence type="ECO:0000313" key="2">
    <source>
        <dbReference type="Proteomes" id="UP001420932"/>
    </source>
</evidence>
<dbReference type="Proteomes" id="UP001420932">
    <property type="component" value="Unassembled WGS sequence"/>
</dbReference>
<comment type="caution">
    <text evidence="1">The sequence shown here is derived from an EMBL/GenBank/DDBJ whole genome shotgun (WGS) entry which is preliminary data.</text>
</comment>
<sequence>MICYHLFSEYEYNARNNRNMIHSEDNAIVSSPYILCASSTGINSVNIIRFDDVFTQCLQSTSFDESCKSELDLYF</sequence>
<dbReference type="AlphaFoldDB" id="A0AAP0PR79"/>
<evidence type="ECO:0000313" key="1">
    <source>
        <dbReference type="EMBL" id="KAK9151689.1"/>
    </source>
</evidence>
<proteinExistence type="predicted"/>
<gene>
    <name evidence="1" type="ORF">Syun_009998</name>
</gene>